<protein>
    <submittedName>
        <fullName evidence="1">Uncharacterized protein</fullName>
    </submittedName>
</protein>
<evidence type="ECO:0000313" key="1">
    <source>
        <dbReference type="EMBL" id="GFU04033.1"/>
    </source>
</evidence>
<accession>A0A8X6QAA8</accession>
<dbReference type="PANTHER" id="PTHR47326:SF1">
    <property type="entry name" value="HTH PSQ-TYPE DOMAIN-CONTAINING PROTEIN"/>
    <property type="match status" value="1"/>
</dbReference>
<comment type="caution">
    <text evidence="1">The sequence shown here is derived from an EMBL/GenBank/DDBJ whole genome shotgun (WGS) entry which is preliminary data.</text>
</comment>
<reference evidence="1" key="1">
    <citation type="submission" date="2020-08" db="EMBL/GenBank/DDBJ databases">
        <title>Multicomponent nature underlies the extraordinary mechanical properties of spider dragline silk.</title>
        <authorList>
            <person name="Kono N."/>
            <person name="Nakamura H."/>
            <person name="Mori M."/>
            <person name="Yoshida Y."/>
            <person name="Ohtoshi R."/>
            <person name="Malay A.D."/>
            <person name="Moran D.A.P."/>
            <person name="Tomita M."/>
            <person name="Numata K."/>
            <person name="Arakawa K."/>
        </authorList>
    </citation>
    <scope>NUCLEOTIDE SEQUENCE</scope>
</reference>
<dbReference type="AlphaFoldDB" id="A0A8X6QAA8"/>
<name>A0A8X6QAA8_NEPPI</name>
<keyword evidence="2" id="KW-1185">Reference proteome</keyword>
<organism evidence="1 2">
    <name type="scientific">Nephila pilipes</name>
    <name type="common">Giant wood spider</name>
    <name type="synonym">Nephila maculata</name>
    <dbReference type="NCBI Taxonomy" id="299642"/>
    <lineage>
        <taxon>Eukaryota</taxon>
        <taxon>Metazoa</taxon>
        <taxon>Ecdysozoa</taxon>
        <taxon>Arthropoda</taxon>
        <taxon>Chelicerata</taxon>
        <taxon>Arachnida</taxon>
        <taxon>Araneae</taxon>
        <taxon>Araneomorphae</taxon>
        <taxon>Entelegynae</taxon>
        <taxon>Araneoidea</taxon>
        <taxon>Nephilidae</taxon>
        <taxon>Nephila</taxon>
    </lineage>
</organism>
<proteinExistence type="predicted"/>
<evidence type="ECO:0000313" key="2">
    <source>
        <dbReference type="Proteomes" id="UP000887013"/>
    </source>
</evidence>
<gene>
    <name evidence="1" type="primary">g.2478</name>
    <name evidence="1" type="ORF">NPIL_493821</name>
</gene>
<dbReference type="OrthoDB" id="6437217at2759"/>
<dbReference type="EMBL" id="BMAW01027786">
    <property type="protein sequence ID" value="GFU04033.1"/>
    <property type="molecule type" value="Genomic_DNA"/>
</dbReference>
<dbReference type="Proteomes" id="UP000887013">
    <property type="component" value="Unassembled WGS sequence"/>
</dbReference>
<sequence>MVKQVEMDSKHGYMDMHHERLPSRRLANHSTFASVYRRLWETGSFVVSNKGKGHSRIMPTSDTKEYVWDRFGLVPSTNTQAVAADIRVCHTTVWRVLREEYMQPFHVQMAQCLNADDYSRRLDFVRWMIQMKTINQQFHAPVIFTYEVSFTI</sequence>
<dbReference type="PANTHER" id="PTHR47326">
    <property type="entry name" value="TRANSPOSABLE ELEMENT TC3 TRANSPOSASE-LIKE PROTEIN"/>
    <property type="match status" value="1"/>
</dbReference>